<organism evidence="3 4">
    <name type="scientific">Aspergillus pseudocaelatus</name>
    <dbReference type="NCBI Taxonomy" id="1825620"/>
    <lineage>
        <taxon>Eukaryota</taxon>
        <taxon>Fungi</taxon>
        <taxon>Dikarya</taxon>
        <taxon>Ascomycota</taxon>
        <taxon>Pezizomycotina</taxon>
        <taxon>Eurotiomycetes</taxon>
        <taxon>Eurotiomycetidae</taxon>
        <taxon>Eurotiales</taxon>
        <taxon>Aspergillaceae</taxon>
        <taxon>Aspergillus</taxon>
        <taxon>Aspergillus subgen. Circumdati</taxon>
    </lineage>
</organism>
<feature type="transmembrane region" description="Helical" evidence="2">
    <location>
        <begin position="142"/>
        <end position="167"/>
    </location>
</feature>
<keyword evidence="2" id="KW-0472">Membrane</keyword>
<accession>A0ABQ6W1T3</accession>
<keyword evidence="2" id="KW-0812">Transmembrane</keyword>
<evidence type="ECO:0000313" key="3">
    <source>
        <dbReference type="EMBL" id="KAE8410568.1"/>
    </source>
</evidence>
<name>A0ABQ6W1T3_9EURO</name>
<sequence>MDSLHHTTHLIYPPPRESLPRSPSLIQSIPSKNLNQYTARLYVQTNTSSVTRPRALLPRSIGRPLIVPHSLKPTTKSLTKTFVFGHIHNSFLHSYFLYQYSLLICKVSFFHCVIILQITFPAQRVLVPPFAVSVSFLISPELTSVFVLFSLCLSAFFPFSFIFVLYIKVTARRTLLSLIPLPFCLLRCVSKQFHIYLSVYLFFYFVARIEGIRRNKKKI</sequence>
<keyword evidence="4" id="KW-1185">Reference proteome</keyword>
<gene>
    <name evidence="3" type="ORF">BDV36DRAFT_117198</name>
</gene>
<dbReference type="Proteomes" id="UP000325395">
    <property type="component" value="Unassembled WGS sequence"/>
</dbReference>
<evidence type="ECO:0000256" key="1">
    <source>
        <dbReference type="SAM" id="MobiDB-lite"/>
    </source>
</evidence>
<evidence type="ECO:0000256" key="2">
    <source>
        <dbReference type="SAM" id="Phobius"/>
    </source>
</evidence>
<reference evidence="3 4" key="1">
    <citation type="submission" date="2019-04" db="EMBL/GenBank/DDBJ databases">
        <authorList>
            <consortium name="DOE Joint Genome Institute"/>
            <person name="Mondo S."/>
            <person name="Kjaerbolling I."/>
            <person name="Vesth T."/>
            <person name="Frisvad J.C."/>
            <person name="Nybo J.L."/>
            <person name="Theobald S."/>
            <person name="Kildgaard S."/>
            <person name="Isbrandt T."/>
            <person name="Kuo A."/>
            <person name="Sato A."/>
            <person name="Lyhne E.K."/>
            <person name="Kogle M.E."/>
            <person name="Wiebenga A."/>
            <person name="Kun R.S."/>
            <person name="Lubbers R.J."/>
            <person name="Makela M.R."/>
            <person name="Barry K."/>
            <person name="Chovatia M."/>
            <person name="Clum A."/>
            <person name="Daum C."/>
            <person name="Haridas S."/>
            <person name="He G."/>
            <person name="LaButti K."/>
            <person name="Lipzen A."/>
            <person name="Riley R."/>
            <person name="Salamov A."/>
            <person name="Simmons B.A."/>
            <person name="Magnuson J.K."/>
            <person name="Henrissat B."/>
            <person name="Mortensen U.H."/>
            <person name="Larsen T.O."/>
            <person name="Devries R.P."/>
            <person name="Grigoriev I.V."/>
            <person name="Machida M."/>
            <person name="Baker S.E."/>
            <person name="Andersen M.R."/>
            <person name="Cantor M.N."/>
            <person name="Hua S.X."/>
        </authorList>
    </citation>
    <scope>NUCLEOTIDE SEQUENCE [LARGE SCALE GENOMIC DNA]</scope>
    <source>
        <strain evidence="3 4">CBS 117616</strain>
    </source>
</reference>
<feature type="transmembrane region" description="Helical" evidence="2">
    <location>
        <begin position="195"/>
        <end position="212"/>
    </location>
</feature>
<protein>
    <submittedName>
        <fullName evidence="3">Uncharacterized protein</fullName>
    </submittedName>
</protein>
<keyword evidence="2" id="KW-1133">Transmembrane helix</keyword>
<feature type="region of interest" description="Disordered" evidence="1">
    <location>
        <begin position="1"/>
        <end position="22"/>
    </location>
</feature>
<dbReference type="EMBL" id="ML735931">
    <property type="protein sequence ID" value="KAE8410568.1"/>
    <property type="molecule type" value="Genomic_DNA"/>
</dbReference>
<evidence type="ECO:0000313" key="4">
    <source>
        <dbReference type="Proteomes" id="UP000325395"/>
    </source>
</evidence>
<feature type="transmembrane region" description="Helical" evidence="2">
    <location>
        <begin position="100"/>
        <end position="122"/>
    </location>
</feature>
<proteinExistence type="predicted"/>